<name>A0A5J4PDQ6_9ZZZZ</name>
<dbReference type="AlphaFoldDB" id="A0A5J4PDQ6"/>
<sequence length="42" mass="5112">MTNSEFKRAAREYQVKYREKYISLDYNQYVTWLTDSDGQKGK</sequence>
<accession>A0A5J4PDQ6</accession>
<evidence type="ECO:0000313" key="1">
    <source>
        <dbReference type="EMBL" id="KAA6306623.1"/>
    </source>
</evidence>
<gene>
    <name evidence="1" type="ORF">EZS27_041716</name>
</gene>
<organism evidence="1">
    <name type="scientific">termite gut metagenome</name>
    <dbReference type="NCBI Taxonomy" id="433724"/>
    <lineage>
        <taxon>unclassified sequences</taxon>
        <taxon>metagenomes</taxon>
        <taxon>organismal metagenomes</taxon>
    </lineage>
</organism>
<protein>
    <submittedName>
        <fullName evidence="1">Uncharacterized protein</fullName>
    </submittedName>
</protein>
<comment type="caution">
    <text evidence="1">The sequence shown here is derived from an EMBL/GenBank/DDBJ whole genome shotgun (WGS) entry which is preliminary data.</text>
</comment>
<reference evidence="1" key="1">
    <citation type="submission" date="2019-03" db="EMBL/GenBank/DDBJ databases">
        <title>Single cell metagenomics reveals metabolic interactions within the superorganism composed of flagellate Streblomastix strix and complex community of Bacteroidetes bacteria on its surface.</title>
        <authorList>
            <person name="Treitli S.C."/>
            <person name="Kolisko M."/>
            <person name="Husnik F."/>
            <person name="Keeling P."/>
            <person name="Hampl V."/>
        </authorList>
    </citation>
    <scope>NUCLEOTIDE SEQUENCE</scope>
    <source>
        <strain evidence="1">STM</strain>
    </source>
</reference>
<feature type="non-terminal residue" evidence="1">
    <location>
        <position position="42"/>
    </location>
</feature>
<dbReference type="EMBL" id="SNRY01009770">
    <property type="protein sequence ID" value="KAA6306623.1"/>
    <property type="molecule type" value="Genomic_DNA"/>
</dbReference>
<proteinExistence type="predicted"/>